<evidence type="ECO:0000256" key="4">
    <source>
        <dbReference type="ARBA" id="ARBA00022927"/>
    </source>
</evidence>
<sequence length="736" mass="83021">MEFYQKVKIQEFKNELNDKRKDKNYANLKLNLKKVLTNITMGYDLSPLFKDVLQYIIIKDIQVKKLVYFYLIAYGKQRQDLIHHPINHLLNDCADRNPLVRSLSLRTMSNIHLPVVSQSLLDPLRHCLSDADPYVRKTAAIAVAKIWFNNPQLVEKEGLIRYLRDLLADSNASVVANSVTALNEIAEKSTNISLKLNITIANRLISSLGECSEWSQIYLLESLLHFTPENSQDATILVERISSRLQHSNSAVVLTSTKIILYLFNYIKDESVINFYCNKLSPPLITLLSSPPEVQYVALRNILLIIQRRPVILKNDVKVFFVKYLDPIYVKLAKLEIIYRLANQNNYEEILTELVEYATEIDVDFVKKAIKLIGRLAIKIESASDACVRSLLDLLNNDITYVTQEVIIVFRDIFRKYPNRYDNYIPDLTSNLDAITDSEAKSSMIWIIGECADKIPNSNELLDDFLWNFIDETSDVQLSLLTATVKLFIKTPHQGQDLVPRVLNWATQDIDNPDLRDRAFLYWRLLSNDPNAAKDIILSSKPTISTEVDKMDRSLLDSLLLHVGSLSSIYHKQPSAFIRGAKPRYLPDSPALDSYSRRAAQAAAARHDHPTPLPSVPSPEHPTEESPVGITQSPTSMRPVSVVDNINPSDSSARHNLAADISRMSIIDSMSPSPSQTMYSPTSPVTPGAYTPLSEANTGGDVYNNDPSNPYAALGDAFDDSPVLHSSDTQLDEFLI</sequence>
<dbReference type="Proteomes" id="UP000310685">
    <property type="component" value="Unassembled WGS sequence"/>
</dbReference>
<organism evidence="11 16">
    <name type="scientific">Wallemia mellicola</name>
    <dbReference type="NCBI Taxonomy" id="1708541"/>
    <lineage>
        <taxon>Eukaryota</taxon>
        <taxon>Fungi</taxon>
        <taxon>Dikarya</taxon>
        <taxon>Basidiomycota</taxon>
        <taxon>Wallemiomycotina</taxon>
        <taxon>Wallemiomycetes</taxon>
        <taxon>Wallemiales</taxon>
        <taxon>Wallemiaceae</taxon>
        <taxon>Wallemia</taxon>
    </lineage>
</organism>
<evidence type="ECO:0000313" key="17">
    <source>
        <dbReference type="Proteomes" id="UP000307169"/>
    </source>
</evidence>
<evidence type="ECO:0000256" key="2">
    <source>
        <dbReference type="ARBA" id="ARBA00006613"/>
    </source>
</evidence>
<comment type="similarity">
    <text evidence="2 6">Belongs to the adaptor complexes large subunit family.</text>
</comment>
<dbReference type="Gene3D" id="1.25.10.10">
    <property type="entry name" value="Leucine-rich Repeat Variant"/>
    <property type="match status" value="1"/>
</dbReference>
<evidence type="ECO:0000313" key="15">
    <source>
        <dbReference type="Proteomes" id="UP000305362"/>
    </source>
</evidence>
<dbReference type="GO" id="GO:0030117">
    <property type="term" value="C:membrane coat"/>
    <property type="evidence" value="ECO:0007669"/>
    <property type="project" value="InterPro"/>
</dbReference>
<dbReference type="InterPro" id="IPR011989">
    <property type="entry name" value="ARM-like"/>
</dbReference>
<keyword evidence="4 6" id="KW-0653">Protein transport</keyword>
<dbReference type="GO" id="GO:0006886">
    <property type="term" value="P:intracellular protein transport"/>
    <property type="evidence" value="ECO:0007669"/>
    <property type="project" value="InterPro"/>
</dbReference>
<dbReference type="Proteomes" id="UP000310708">
    <property type="component" value="Unassembled WGS sequence"/>
</dbReference>
<dbReference type="InterPro" id="IPR016342">
    <property type="entry name" value="AP_complex_bsu_1_2_4"/>
</dbReference>
<dbReference type="PANTHER" id="PTHR11134">
    <property type="entry name" value="ADAPTOR COMPLEX SUBUNIT BETA FAMILY MEMBER"/>
    <property type="match status" value="1"/>
</dbReference>
<dbReference type="Proteomes" id="UP000305647">
    <property type="component" value="Unassembled WGS sequence"/>
</dbReference>
<evidence type="ECO:0000256" key="5">
    <source>
        <dbReference type="ARBA" id="ARBA00023136"/>
    </source>
</evidence>
<dbReference type="InterPro" id="IPR016024">
    <property type="entry name" value="ARM-type_fold"/>
</dbReference>
<evidence type="ECO:0000313" key="13">
    <source>
        <dbReference type="EMBL" id="TIC62211.1"/>
    </source>
</evidence>
<comment type="caution">
    <text evidence="11">The sequence shown here is derived from an EMBL/GenBank/DDBJ whole genome shotgun (WGS) entry which is preliminary data.</text>
</comment>
<dbReference type="GO" id="GO:0012505">
    <property type="term" value="C:endomembrane system"/>
    <property type="evidence" value="ECO:0007669"/>
    <property type="project" value="UniProtKB-SubCell"/>
</dbReference>
<proteinExistence type="inferred from homology"/>
<keyword evidence="5 6" id="KW-0472">Membrane</keyword>
<dbReference type="AlphaFoldDB" id="A0A4T0NGT0"/>
<evidence type="ECO:0000313" key="19">
    <source>
        <dbReference type="Proteomes" id="UP000310685"/>
    </source>
</evidence>
<dbReference type="EMBL" id="SPRH01000046">
    <property type="protein sequence ID" value="TIB97617.1"/>
    <property type="molecule type" value="Genomic_DNA"/>
</dbReference>
<dbReference type="GO" id="GO:0016192">
    <property type="term" value="P:vesicle-mediated transport"/>
    <property type="evidence" value="ECO:0007669"/>
    <property type="project" value="InterPro"/>
</dbReference>
<protein>
    <recommendedName>
        <fullName evidence="6">AP complex subunit beta</fullName>
    </recommendedName>
</protein>
<dbReference type="GO" id="GO:0030276">
    <property type="term" value="F:clathrin binding"/>
    <property type="evidence" value="ECO:0007669"/>
    <property type="project" value="InterPro"/>
</dbReference>
<name>A0A4T0NGT0_9BASI</name>
<dbReference type="EMBL" id="SPRO01000049">
    <property type="protein sequence ID" value="TIC27877.1"/>
    <property type="molecule type" value="Genomic_DNA"/>
</dbReference>
<keyword evidence="3 6" id="KW-0813">Transport</keyword>
<accession>A0A4T0NGT0</accession>
<dbReference type="EMBL" id="SPRV01000041">
    <property type="protein sequence ID" value="TIC60411.1"/>
    <property type="molecule type" value="Genomic_DNA"/>
</dbReference>
<evidence type="ECO:0000313" key="16">
    <source>
        <dbReference type="Proteomes" id="UP000305647"/>
    </source>
</evidence>
<dbReference type="OrthoDB" id="10254310at2759"/>
<feature type="compositionally biased region" description="Pro residues" evidence="7">
    <location>
        <begin position="611"/>
        <end position="620"/>
    </location>
</feature>
<dbReference type="Proteomes" id="UP000307169">
    <property type="component" value="Unassembled WGS sequence"/>
</dbReference>
<evidence type="ECO:0000256" key="1">
    <source>
        <dbReference type="ARBA" id="ARBA00004308"/>
    </source>
</evidence>
<evidence type="ECO:0000313" key="20">
    <source>
        <dbReference type="Proteomes" id="UP000310708"/>
    </source>
</evidence>
<gene>
    <name evidence="14" type="ORF">E3Q01_03410</name>
    <name evidence="13" type="ORF">E3Q02_03614</name>
    <name evidence="12" type="ORF">E3Q03_03260</name>
    <name evidence="11" type="ORF">E3Q10_03513</name>
    <name evidence="10" type="ORF">E3Q17_03329</name>
    <name evidence="9" type="ORF">E3Q22_03387</name>
</gene>
<dbReference type="EMBL" id="SPRW01000050">
    <property type="protein sequence ID" value="TIC62211.1"/>
    <property type="molecule type" value="Genomic_DNA"/>
</dbReference>
<evidence type="ECO:0000256" key="3">
    <source>
        <dbReference type="ARBA" id="ARBA00022448"/>
    </source>
</evidence>
<dbReference type="Proteomes" id="UP000309601">
    <property type="component" value="Unassembled WGS sequence"/>
</dbReference>
<comment type="subcellular location">
    <subcellularLocation>
        <location evidence="1">Endomembrane system</location>
    </subcellularLocation>
</comment>
<reference evidence="15 16" key="1">
    <citation type="submission" date="2019-03" db="EMBL/GenBank/DDBJ databases">
        <title>Sequencing 25 genomes of Wallemia mellicola.</title>
        <authorList>
            <person name="Gostincar C."/>
        </authorList>
    </citation>
    <scope>NUCLEOTIDE SEQUENCE [LARGE SCALE GENOMIC DNA]</scope>
    <source>
        <strain evidence="10 17">EXF-1262</strain>
        <strain evidence="13 18">EXF-1274</strain>
        <strain evidence="12 15">EXF-1277</strain>
        <strain evidence="9 19">EXF-6152</strain>
        <strain evidence="14 20">EXF-757</strain>
        <strain evidence="11 16">EXF-8738</strain>
    </source>
</reference>
<feature type="region of interest" description="Disordered" evidence="7">
    <location>
        <begin position="596"/>
        <end position="639"/>
    </location>
</feature>
<dbReference type="PIRSF" id="PIRSF002291">
    <property type="entry name" value="AP_complex_beta"/>
    <property type="match status" value="1"/>
</dbReference>
<feature type="domain" description="Clathrin/coatomer adaptor adaptin-like N-terminal" evidence="8">
    <location>
        <begin position="6"/>
        <end position="528"/>
    </location>
</feature>
<dbReference type="SUPFAM" id="SSF48371">
    <property type="entry name" value="ARM repeat"/>
    <property type="match status" value="1"/>
</dbReference>
<dbReference type="EMBL" id="SPRC01000042">
    <property type="protein sequence ID" value="TIB76699.1"/>
    <property type="molecule type" value="Genomic_DNA"/>
</dbReference>
<evidence type="ECO:0000256" key="7">
    <source>
        <dbReference type="SAM" id="MobiDB-lite"/>
    </source>
</evidence>
<evidence type="ECO:0000313" key="10">
    <source>
        <dbReference type="EMBL" id="TIB97617.1"/>
    </source>
</evidence>
<feature type="compositionally biased region" description="Polar residues" evidence="7">
    <location>
        <begin position="629"/>
        <end position="639"/>
    </location>
</feature>
<evidence type="ECO:0000313" key="9">
    <source>
        <dbReference type="EMBL" id="TIB76699.1"/>
    </source>
</evidence>
<evidence type="ECO:0000313" key="12">
    <source>
        <dbReference type="EMBL" id="TIC60411.1"/>
    </source>
</evidence>
<dbReference type="Proteomes" id="UP000305362">
    <property type="component" value="Unassembled WGS sequence"/>
</dbReference>
<evidence type="ECO:0000259" key="8">
    <source>
        <dbReference type="Pfam" id="PF01602"/>
    </source>
</evidence>
<dbReference type="EMBL" id="SPRX01000049">
    <property type="protein sequence ID" value="TIC63368.1"/>
    <property type="molecule type" value="Genomic_DNA"/>
</dbReference>
<dbReference type="InterPro" id="IPR002553">
    <property type="entry name" value="Clathrin/coatomer_adapt-like_N"/>
</dbReference>
<comment type="function">
    <text evidence="6">Adaptins are components of the adaptor complexes which link clathrin to receptors in coated vesicles. Clathrin-associated protein complexes are believed to interact with the cytoplasmic tails of membrane proteins, leading to their selection and concentration.</text>
</comment>
<evidence type="ECO:0000256" key="6">
    <source>
        <dbReference type="PIRNR" id="PIRNR002291"/>
    </source>
</evidence>
<evidence type="ECO:0000313" key="11">
    <source>
        <dbReference type="EMBL" id="TIC27877.1"/>
    </source>
</evidence>
<evidence type="ECO:0000313" key="14">
    <source>
        <dbReference type="EMBL" id="TIC63368.1"/>
    </source>
</evidence>
<evidence type="ECO:0000313" key="18">
    <source>
        <dbReference type="Proteomes" id="UP000309601"/>
    </source>
</evidence>
<dbReference type="InterPro" id="IPR026739">
    <property type="entry name" value="AP_beta"/>
</dbReference>
<dbReference type="Pfam" id="PF01602">
    <property type="entry name" value="Adaptin_N"/>
    <property type="match status" value="1"/>
</dbReference>